<protein>
    <submittedName>
        <fullName evidence="2">Uncharacterized protein</fullName>
    </submittedName>
</protein>
<reference evidence="2 3" key="1">
    <citation type="submission" date="2016-02" db="EMBL/GenBank/DDBJ databases">
        <authorList>
            <person name="Wen L."/>
            <person name="He K."/>
            <person name="Yang H."/>
        </authorList>
    </citation>
    <scope>NUCLEOTIDE SEQUENCE [LARGE SCALE GENOMIC DNA]</scope>
    <source>
        <strain evidence="2 3">CD11_3</strain>
    </source>
</reference>
<dbReference type="EMBL" id="LSTV01000001">
    <property type="protein sequence ID" value="OAH51360.1"/>
    <property type="molecule type" value="Genomic_DNA"/>
</dbReference>
<keyword evidence="1" id="KW-1133">Transmembrane helix</keyword>
<sequence>MASEGAVVGVAPQAMSDPMAERCPRFHTIGVCIFALLLVYLVGVLIWTLSTGVSFSIPQWLVVALLFLPAVLGLAWQVRCLVVALRAGDR</sequence>
<gene>
    <name evidence="2" type="ORF">AYL44_03595</name>
</gene>
<feature type="transmembrane region" description="Helical" evidence="1">
    <location>
        <begin position="60"/>
        <end position="85"/>
    </location>
</feature>
<accession>A0A177KD72</accession>
<keyword evidence="1" id="KW-0472">Membrane</keyword>
<feature type="transmembrane region" description="Helical" evidence="1">
    <location>
        <begin position="26"/>
        <end position="48"/>
    </location>
</feature>
<organism evidence="2 3">
    <name type="scientific">Microbacterium oleivorans</name>
    <dbReference type="NCBI Taxonomy" id="273677"/>
    <lineage>
        <taxon>Bacteria</taxon>
        <taxon>Bacillati</taxon>
        <taxon>Actinomycetota</taxon>
        <taxon>Actinomycetes</taxon>
        <taxon>Micrococcales</taxon>
        <taxon>Microbacteriaceae</taxon>
        <taxon>Microbacterium</taxon>
    </lineage>
</organism>
<name>A0A177KD72_9MICO</name>
<proteinExistence type="predicted"/>
<keyword evidence="1" id="KW-0812">Transmembrane</keyword>
<evidence type="ECO:0000256" key="1">
    <source>
        <dbReference type="SAM" id="Phobius"/>
    </source>
</evidence>
<evidence type="ECO:0000313" key="2">
    <source>
        <dbReference type="EMBL" id="OAH51360.1"/>
    </source>
</evidence>
<dbReference type="Proteomes" id="UP000076998">
    <property type="component" value="Unassembled WGS sequence"/>
</dbReference>
<dbReference type="AlphaFoldDB" id="A0A177KD72"/>
<evidence type="ECO:0000313" key="3">
    <source>
        <dbReference type="Proteomes" id="UP000076998"/>
    </source>
</evidence>
<comment type="caution">
    <text evidence="2">The sequence shown here is derived from an EMBL/GenBank/DDBJ whole genome shotgun (WGS) entry which is preliminary data.</text>
</comment>